<sequence length="129" mass="13872">MRFTRMAVIVVILVAPHAATADIKRLKAVPEAFRGAWIAAGQSCTNGDQPPLSITASAYTRADARCTIDWVGETAGRTGSIYSAHMRCATGEQPQPSIANLILISEENGMVSLGSDFQSLRSYQRCPTE</sequence>
<keyword evidence="3" id="KW-1185">Reference proteome</keyword>
<dbReference type="RefSeq" id="WP_135415072.1">
    <property type="nucleotide sequence ID" value="NZ_SRLB01000008.1"/>
</dbReference>
<dbReference type="AlphaFoldDB" id="A0A4Z0NSB4"/>
<reference evidence="2 3" key="1">
    <citation type="submission" date="2019-04" db="EMBL/GenBank/DDBJ databases">
        <authorList>
            <person name="Feng G."/>
            <person name="Zhu H."/>
        </authorList>
    </citation>
    <scope>NUCLEOTIDE SEQUENCE [LARGE SCALE GENOMIC DNA]</scope>
    <source>
        <strain evidence="2 3">6HR-1</strain>
    </source>
</reference>
<feature type="signal peptide" evidence="1">
    <location>
        <begin position="1"/>
        <end position="21"/>
    </location>
</feature>
<evidence type="ECO:0000256" key="1">
    <source>
        <dbReference type="SAM" id="SignalP"/>
    </source>
</evidence>
<protein>
    <recommendedName>
        <fullName evidence="4">DUF3617 family protein</fullName>
    </recommendedName>
</protein>
<accession>A0A4Z0NSB4</accession>
<dbReference type="EMBL" id="SRLB01000008">
    <property type="protein sequence ID" value="TGD99440.1"/>
    <property type="molecule type" value="Genomic_DNA"/>
</dbReference>
<evidence type="ECO:0008006" key="4">
    <source>
        <dbReference type="Google" id="ProtNLM"/>
    </source>
</evidence>
<name>A0A4Z0NSB4_9HYPH</name>
<dbReference type="OrthoDB" id="8237728at2"/>
<gene>
    <name evidence="2" type="ORF">EU555_13125</name>
</gene>
<feature type="chain" id="PRO_5021458379" description="DUF3617 family protein" evidence="1">
    <location>
        <begin position="22"/>
        <end position="129"/>
    </location>
</feature>
<dbReference type="Proteomes" id="UP000297535">
    <property type="component" value="Unassembled WGS sequence"/>
</dbReference>
<keyword evidence="1" id="KW-0732">Signal</keyword>
<organism evidence="2 3">
    <name type="scientific">Methylobacterium nonmethylotrophicum</name>
    <dbReference type="NCBI Taxonomy" id="1141884"/>
    <lineage>
        <taxon>Bacteria</taxon>
        <taxon>Pseudomonadati</taxon>
        <taxon>Pseudomonadota</taxon>
        <taxon>Alphaproteobacteria</taxon>
        <taxon>Hyphomicrobiales</taxon>
        <taxon>Methylobacteriaceae</taxon>
        <taxon>Methylobacterium</taxon>
    </lineage>
</organism>
<evidence type="ECO:0000313" key="3">
    <source>
        <dbReference type="Proteomes" id="UP000297535"/>
    </source>
</evidence>
<comment type="caution">
    <text evidence="2">The sequence shown here is derived from an EMBL/GenBank/DDBJ whole genome shotgun (WGS) entry which is preliminary data.</text>
</comment>
<evidence type="ECO:0000313" key="2">
    <source>
        <dbReference type="EMBL" id="TGD99440.1"/>
    </source>
</evidence>
<proteinExistence type="predicted"/>